<gene>
    <name evidence="10" type="primary">lacF_6</name>
    <name evidence="10" type="ORF">HALOF300_00835</name>
</gene>
<sequence length="313" mass="33396">MTSAVTTATSPRTTGPTPSGRSGRLTPGGVPYALLLPAFVLYAMVVLYPTLSGAVYAFTDWTGRADGTNFVGWANFGEIFSDVAARSALRNSLIIAVSVTVVQTLVGLALALALHTSLVTRNVLRTLFFAPALLPPVIIAFLWTFILTPQGPLNTVLRGLGLDLLAQNWLGDSSLALWTVIGVVIWQSAGLTMVIYLAGLQGIPTELNESAALDGASWWQRTRLVTVPLLIPATTVAMSLTLISSLKLFDQVFAMTGGGPGYATETLSVIMYKEAFVSGRFGYSTAIALVLTMIVFAFTMVQLGALRRFDVDR</sequence>
<dbReference type="InterPro" id="IPR035906">
    <property type="entry name" value="MetI-like_sf"/>
</dbReference>
<dbReference type="PROSITE" id="PS50928">
    <property type="entry name" value="ABC_TM1"/>
    <property type="match status" value="1"/>
</dbReference>
<dbReference type="PANTHER" id="PTHR30193:SF37">
    <property type="entry name" value="INNER MEMBRANE ABC TRANSPORTER PERMEASE PROTEIN YCJO"/>
    <property type="match status" value="1"/>
</dbReference>
<dbReference type="Pfam" id="PF00528">
    <property type="entry name" value="BPD_transp_1"/>
    <property type="match status" value="1"/>
</dbReference>
<feature type="region of interest" description="Disordered" evidence="8">
    <location>
        <begin position="1"/>
        <end position="24"/>
    </location>
</feature>
<evidence type="ECO:0000256" key="4">
    <source>
        <dbReference type="ARBA" id="ARBA00022692"/>
    </source>
</evidence>
<keyword evidence="5 7" id="KW-1133">Transmembrane helix</keyword>
<dbReference type="PANTHER" id="PTHR30193">
    <property type="entry name" value="ABC TRANSPORTER PERMEASE PROTEIN"/>
    <property type="match status" value="1"/>
</dbReference>
<dbReference type="GO" id="GO:0005886">
    <property type="term" value="C:plasma membrane"/>
    <property type="evidence" value="ECO:0007669"/>
    <property type="project" value="UniProtKB-SubCell"/>
</dbReference>
<organism evidence="10 11">
    <name type="scientific">Occultella aeris</name>
    <dbReference type="NCBI Taxonomy" id="2761496"/>
    <lineage>
        <taxon>Bacteria</taxon>
        <taxon>Bacillati</taxon>
        <taxon>Actinomycetota</taxon>
        <taxon>Actinomycetes</taxon>
        <taxon>Micrococcales</taxon>
        <taxon>Ruaniaceae</taxon>
        <taxon>Occultella</taxon>
    </lineage>
</organism>
<feature type="transmembrane region" description="Helical" evidence="7">
    <location>
        <begin position="126"/>
        <end position="146"/>
    </location>
</feature>
<keyword evidence="2 7" id="KW-0813">Transport</keyword>
<evidence type="ECO:0000256" key="7">
    <source>
        <dbReference type="RuleBase" id="RU363032"/>
    </source>
</evidence>
<proteinExistence type="inferred from homology"/>
<keyword evidence="4 7" id="KW-0812">Transmembrane</keyword>
<evidence type="ECO:0000259" key="9">
    <source>
        <dbReference type="PROSITE" id="PS50928"/>
    </source>
</evidence>
<dbReference type="Gene3D" id="1.10.3720.10">
    <property type="entry name" value="MetI-like"/>
    <property type="match status" value="1"/>
</dbReference>
<dbReference type="InterPro" id="IPR051393">
    <property type="entry name" value="ABC_transporter_permease"/>
</dbReference>
<feature type="transmembrane region" description="Helical" evidence="7">
    <location>
        <begin position="93"/>
        <end position="114"/>
    </location>
</feature>
<dbReference type="CDD" id="cd06261">
    <property type="entry name" value="TM_PBP2"/>
    <property type="match status" value="1"/>
</dbReference>
<evidence type="ECO:0000256" key="2">
    <source>
        <dbReference type="ARBA" id="ARBA00022448"/>
    </source>
</evidence>
<evidence type="ECO:0000256" key="6">
    <source>
        <dbReference type="ARBA" id="ARBA00023136"/>
    </source>
</evidence>
<evidence type="ECO:0000256" key="8">
    <source>
        <dbReference type="SAM" id="MobiDB-lite"/>
    </source>
</evidence>
<evidence type="ECO:0000313" key="10">
    <source>
        <dbReference type="EMBL" id="VZO35637.1"/>
    </source>
</evidence>
<keyword evidence="6 7" id="KW-0472">Membrane</keyword>
<dbReference type="Proteomes" id="UP000419743">
    <property type="component" value="Unassembled WGS sequence"/>
</dbReference>
<feature type="domain" description="ABC transmembrane type-1" evidence="9">
    <location>
        <begin position="89"/>
        <end position="302"/>
    </location>
</feature>
<keyword evidence="11" id="KW-1185">Reference proteome</keyword>
<feature type="transmembrane region" description="Helical" evidence="7">
    <location>
        <begin position="281"/>
        <end position="306"/>
    </location>
</feature>
<feature type="transmembrane region" description="Helical" evidence="7">
    <location>
        <begin position="224"/>
        <end position="246"/>
    </location>
</feature>
<protein>
    <submittedName>
        <fullName evidence="10">Lactose transport system permease protein LacF</fullName>
    </submittedName>
</protein>
<dbReference type="AlphaFoldDB" id="A0A7M4DFE4"/>
<comment type="subcellular location">
    <subcellularLocation>
        <location evidence="1 7">Cell membrane</location>
        <topology evidence="1 7">Multi-pass membrane protein</topology>
    </subcellularLocation>
</comment>
<comment type="caution">
    <text evidence="10">The sequence shown here is derived from an EMBL/GenBank/DDBJ whole genome shotgun (WGS) entry which is preliminary data.</text>
</comment>
<evidence type="ECO:0000256" key="3">
    <source>
        <dbReference type="ARBA" id="ARBA00022475"/>
    </source>
</evidence>
<comment type="similarity">
    <text evidence="7">Belongs to the binding-protein-dependent transport system permease family.</text>
</comment>
<dbReference type="EMBL" id="CACRYJ010000014">
    <property type="protein sequence ID" value="VZO35637.1"/>
    <property type="molecule type" value="Genomic_DNA"/>
</dbReference>
<keyword evidence="3" id="KW-1003">Cell membrane</keyword>
<feature type="transmembrane region" description="Helical" evidence="7">
    <location>
        <begin position="30"/>
        <end position="51"/>
    </location>
</feature>
<name>A0A7M4DFE4_9MICO</name>
<feature type="transmembrane region" description="Helical" evidence="7">
    <location>
        <begin position="175"/>
        <end position="203"/>
    </location>
</feature>
<evidence type="ECO:0000256" key="5">
    <source>
        <dbReference type="ARBA" id="ARBA00022989"/>
    </source>
</evidence>
<dbReference type="InterPro" id="IPR000515">
    <property type="entry name" value="MetI-like"/>
</dbReference>
<accession>A0A7M4DFE4</accession>
<dbReference type="GO" id="GO:0055085">
    <property type="term" value="P:transmembrane transport"/>
    <property type="evidence" value="ECO:0007669"/>
    <property type="project" value="InterPro"/>
</dbReference>
<evidence type="ECO:0000256" key="1">
    <source>
        <dbReference type="ARBA" id="ARBA00004651"/>
    </source>
</evidence>
<dbReference type="SUPFAM" id="SSF161098">
    <property type="entry name" value="MetI-like"/>
    <property type="match status" value="1"/>
</dbReference>
<evidence type="ECO:0000313" key="11">
    <source>
        <dbReference type="Proteomes" id="UP000419743"/>
    </source>
</evidence>
<dbReference type="RefSeq" id="WP_231955004.1">
    <property type="nucleotide sequence ID" value="NZ_CACRYJ010000014.1"/>
</dbReference>
<reference evidence="10 11" key="1">
    <citation type="submission" date="2019-11" db="EMBL/GenBank/DDBJ databases">
        <authorList>
            <person name="Criscuolo A."/>
        </authorList>
    </citation>
    <scope>NUCLEOTIDE SEQUENCE [LARGE SCALE GENOMIC DNA]</scope>
    <source>
        <strain evidence="10">CIP111667</strain>
    </source>
</reference>